<reference evidence="7 8" key="1">
    <citation type="journal article" date="2012" name="PLoS Pathog.">
        <title>Diverse lifestyles and strategies of plant pathogenesis encoded in the genomes of eighteen Dothideomycetes fungi.</title>
        <authorList>
            <person name="Ohm R.A."/>
            <person name="Feau N."/>
            <person name="Henrissat B."/>
            <person name="Schoch C.L."/>
            <person name="Horwitz B.A."/>
            <person name="Barry K.W."/>
            <person name="Condon B.J."/>
            <person name="Copeland A.C."/>
            <person name="Dhillon B."/>
            <person name="Glaser F."/>
            <person name="Hesse C.N."/>
            <person name="Kosti I."/>
            <person name="LaButti K."/>
            <person name="Lindquist E.A."/>
            <person name="Lucas S."/>
            <person name="Salamov A.A."/>
            <person name="Bradshaw R.E."/>
            <person name="Ciuffetti L."/>
            <person name="Hamelin R.C."/>
            <person name="Kema G.H.J."/>
            <person name="Lawrence C."/>
            <person name="Scott J.A."/>
            <person name="Spatafora J.W."/>
            <person name="Turgeon B.G."/>
            <person name="de Wit P.J.G.M."/>
            <person name="Zhong S."/>
            <person name="Goodwin S.B."/>
            <person name="Grigoriev I.V."/>
        </authorList>
    </citation>
    <scope>NUCLEOTIDE SEQUENCE [LARGE SCALE GENOMIC DNA]</scope>
    <source>
        <strain evidence="8">C5 / ATCC 48332 / race O</strain>
    </source>
</reference>
<feature type="transmembrane region" description="Helical" evidence="6">
    <location>
        <begin position="382"/>
        <end position="405"/>
    </location>
</feature>
<feature type="transmembrane region" description="Helical" evidence="6">
    <location>
        <begin position="316"/>
        <end position="336"/>
    </location>
</feature>
<keyword evidence="4 6" id="KW-0472">Membrane</keyword>
<keyword evidence="8" id="KW-1185">Reference proteome</keyword>
<dbReference type="Gene3D" id="1.20.1250.20">
    <property type="entry name" value="MFS general substrate transporter like domains"/>
    <property type="match status" value="1"/>
</dbReference>
<evidence type="ECO:0000256" key="3">
    <source>
        <dbReference type="ARBA" id="ARBA00022989"/>
    </source>
</evidence>
<reference evidence="8" key="2">
    <citation type="journal article" date="2013" name="PLoS Genet.">
        <title>Comparative genome structure, secondary metabolite, and effector coding capacity across Cochliobolus pathogens.</title>
        <authorList>
            <person name="Condon B.J."/>
            <person name="Leng Y."/>
            <person name="Wu D."/>
            <person name="Bushley K.E."/>
            <person name="Ohm R.A."/>
            <person name="Otillar R."/>
            <person name="Martin J."/>
            <person name="Schackwitz W."/>
            <person name="Grimwood J."/>
            <person name="MohdZainudin N."/>
            <person name="Xue C."/>
            <person name="Wang R."/>
            <person name="Manning V.A."/>
            <person name="Dhillon B."/>
            <person name="Tu Z.J."/>
            <person name="Steffenson B.J."/>
            <person name="Salamov A."/>
            <person name="Sun H."/>
            <person name="Lowry S."/>
            <person name="LaButti K."/>
            <person name="Han J."/>
            <person name="Copeland A."/>
            <person name="Lindquist E."/>
            <person name="Barry K."/>
            <person name="Schmutz J."/>
            <person name="Baker S.E."/>
            <person name="Ciuffetti L.M."/>
            <person name="Grigoriev I.V."/>
            <person name="Zhong S."/>
            <person name="Turgeon B.G."/>
        </authorList>
    </citation>
    <scope>NUCLEOTIDE SEQUENCE [LARGE SCALE GENOMIC DNA]</scope>
    <source>
        <strain evidence="8">C5 / ATCC 48332 / race O</strain>
    </source>
</reference>
<dbReference type="eggNOG" id="KOG0255">
    <property type="taxonomic scope" value="Eukaryota"/>
</dbReference>
<gene>
    <name evidence="7" type="ORF">COCHEDRAFT_1090696</name>
</gene>
<evidence type="ECO:0000256" key="4">
    <source>
        <dbReference type="ARBA" id="ARBA00023136"/>
    </source>
</evidence>
<dbReference type="Pfam" id="PF07690">
    <property type="entry name" value="MFS_1"/>
    <property type="match status" value="1"/>
</dbReference>
<evidence type="ECO:0000313" key="8">
    <source>
        <dbReference type="Proteomes" id="UP000016936"/>
    </source>
</evidence>
<dbReference type="OrthoDB" id="5376138at2759"/>
<sequence length="457" mass="51471">MSSSDPFRPFPLHPSKLPGSSPRTHLTPTKFLTKENSRSHLAYAWTARRKWILLTVISSCQTSTAFNTASYSNAVPSLNTYFGIENAQKGIATSLISHAVGYRLWRPFSEDMGRKSVTQASLGLTNMSVLICASSGSFGGVIGGRIVARCDVTMSIIEDMFDKEEQFCAVLWASLFTCLGAVLAGVARGAVQQFLDWRWTFWLQFVLGVATQFLHWLLAEEMRVSVLLDREAERQREEGNMNIYGPNYDKAWMEMYQCPQWAMAMLRPYEMLISEPIILTFALLSGYIDTLIFSFFERHSYLFQQWLFTPTSISFILVALTVSCVVGYCTFVPFISHHNARRTKGEKVVLKTRLDRPLYYIICLPHGLLICAFVVAGPPLHWFGVVVTSVLIGIANIWLCLALLFRSVYRYTSRTLGARKSMSNPNSQHIHKPEGIVTMKGGLLDEGILYILGLLGY</sequence>
<dbReference type="PANTHER" id="PTHR23502:SF3">
    <property type="entry name" value="MAJOR FACILITATOR SUPERFAMILY (MFS) PROFILE DOMAIN-CONTAINING PROTEIN-RELATED"/>
    <property type="match status" value="1"/>
</dbReference>
<dbReference type="InterPro" id="IPR036259">
    <property type="entry name" value="MFS_trans_sf"/>
</dbReference>
<feature type="transmembrane region" description="Helical" evidence="6">
    <location>
        <begin position="199"/>
        <end position="218"/>
    </location>
</feature>
<evidence type="ECO:0000256" key="6">
    <source>
        <dbReference type="SAM" id="Phobius"/>
    </source>
</evidence>
<evidence type="ECO:0000313" key="7">
    <source>
        <dbReference type="EMBL" id="EMD94873.1"/>
    </source>
</evidence>
<dbReference type="AlphaFoldDB" id="M2V4F2"/>
<keyword evidence="3 6" id="KW-1133">Transmembrane helix</keyword>
<name>M2V4F2_COCH5</name>
<dbReference type="HOGENOM" id="CLU_008455_0_3_1"/>
<dbReference type="GO" id="GO:0022857">
    <property type="term" value="F:transmembrane transporter activity"/>
    <property type="evidence" value="ECO:0007669"/>
    <property type="project" value="InterPro"/>
</dbReference>
<dbReference type="SUPFAM" id="SSF103473">
    <property type="entry name" value="MFS general substrate transporter"/>
    <property type="match status" value="1"/>
</dbReference>
<feature type="transmembrane region" description="Helical" evidence="6">
    <location>
        <begin position="357"/>
        <end position="376"/>
    </location>
</feature>
<feature type="transmembrane region" description="Helical" evidence="6">
    <location>
        <begin position="167"/>
        <end position="187"/>
    </location>
</feature>
<dbReference type="GO" id="GO:0005886">
    <property type="term" value="C:plasma membrane"/>
    <property type="evidence" value="ECO:0007669"/>
    <property type="project" value="TreeGrafter"/>
</dbReference>
<feature type="region of interest" description="Disordered" evidence="5">
    <location>
        <begin position="1"/>
        <end position="28"/>
    </location>
</feature>
<comment type="subcellular location">
    <subcellularLocation>
        <location evidence="1">Membrane</location>
        <topology evidence="1">Multi-pass membrane protein</topology>
    </subcellularLocation>
</comment>
<organism evidence="7 8">
    <name type="scientific">Cochliobolus heterostrophus (strain C5 / ATCC 48332 / race O)</name>
    <name type="common">Southern corn leaf blight fungus</name>
    <name type="synonym">Bipolaris maydis</name>
    <dbReference type="NCBI Taxonomy" id="701091"/>
    <lineage>
        <taxon>Eukaryota</taxon>
        <taxon>Fungi</taxon>
        <taxon>Dikarya</taxon>
        <taxon>Ascomycota</taxon>
        <taxon>Pezizomycotina</taxon>
        <taxon>Dothideomycetes</taxon>
        <taxon>Pleosporomycetidae</taxon>
        <taxon>Pleosporales</taxon>
        <taxon>Pleosporineae</taxon>
        <taxon>Pleosporaceae</taxon>
        <taxon>Bipolaris</taxon>
    </lineage>
</organism>
<evidence type="ECO:0000256" key="5">
    <source>
        <dbReference type="SAM" id="MobiDB-lite"/>
    </source>
</evidence>
<evidence type="ECO:0000256" key="2">
    <source>
        <dbReference type="ARBA" id="ARBA00022692"/>
    </source>
</evidence>
<dbReference type="PANTHER" id="PTHR23502">
    <property type="entry name" value="MAJOR FACILITATOR SUPERFAMILY"/>
    <property type="match status" value="1"/>
</dbReference>
<evidence type="ECO:0000256" key="1">
    <source>
        <dbReference type="ARBA" id="ARBA00004141"/>
    </source>
</evidence>
<evidence type="ECO:0008006" key="9">
    <source>
        <dbReference type="Google" id="ProtNLM"/>
    </source>
</evidence>
<feature type="transmembrane region" description="Helical" evidence="6">
    <location>
        <begin position="277"/>
        <end position="296"/>
    </location>
</feature>
<dbReference type="EMBL" id="KB445571">
    <property type="protein sequence ID" value="EMD94873.1"/>
    <property type="molecule type" value="Genomic_DNA"/>
</dbReference>
<accession>M2V4F2</accession>
<dbReference type="Proteomes" id="UP000016936">
    <property type="component" value="Unassembled WGS sequence"/>
</dbReference>
<dbReference type="InterPro" id="IPR011701">
    <property type="entry name" value="MFS"/>
</dbReference>
<proteinExistence type="predicted"/>
<keyword evidence="2 6" id="KW-0812">Transmembrane</keyword>
<protein>
    <recommendedName>
        <fullName evidence="9">Major facilitator superfamily (MFS) profile domain-containing protein</fullName>
    </recommendedName>
</protein>